<dbReference type="EMBL" id="CP007128">
    <property type="protein sequence ID" value="AHG88660.1"/>
    <property type="molecule type" value="Genomic_DNA"/>
</dbReference>
<reference evidence="8 9" key="1">
    <citation type="journal article" date="2014" name="Genome Announc.">
        <title>Genome Sequence and Methylome of Soil Bacterium Gemmatirosa kalamazoonensis KBS708T, a Member of the Rarely Cultivated Gemmatimonadetes Phylum.</title>
        <authorList>
            <person name="Debruyn J.M."/>
            <person name="Radosevich M."/>
            <person name="Wommack K.E."/>
            <person name="Polson S.W."/>
            <person name="Hauser L.J."/>
            <person name="Fawaz M.N."/>
            <person name="Korlach J."/>
            <person name="Tsai Y.C."/>
        </authorList>
    </citation>
    <scope>NUCLEOTIDE SEQUENCE [LARGE SCALE GENOMIC DNA]</scope>
    <source>
        <strain evidence="8 9">KBS708</strain>
    </source>
</reference>
<evidence type="ECO:0000259" key="7">
    <source>
        <dbReference type="Pfam" id="PF00082"/>
    </source>
</evidence>
<evidence type="ECO:0000313" key="9">
    <source>
        <dbReference type="Proteomes" id="UP000019151"/>
    </source>
</evidence>
<dbReference type="Pfam" id="PF00082">
    <property type="entry name" value="Peptidase_S8"/>
    <property type="match status" value="1"/>
</dbReference>
<gene>
    <name evidence="8" type="ORF">J421_1123</name>
</gene>
<feature type="domain" description="Peptidase S8/S53" evidence="7">
    <location>
        <begin position="258"/>
        <end position="531"/>
    </location>
</feature>
<dbReference type="KEGG" id="gba:J421_1123"/>
<feature type="region of interest" description="Disordered" evidence="6">
    <location>
        <begin position="396"/>
        <end position="421"/>
    </location>
</feature>
<dbReference type="InterPro" id="IPR023828">
    <property type="entry name" value="Peptidase_S8_Ser-AS"/>
</dbReference>
<evidence type="ECO:0000313" key="8">
    <source>
        <dbReference type="EMBL" id="AHG88660.1"/>
    </source>
</evidence>
<feature type="active site" description="Charge relay system" evidence="5">
    <location>
        <position position="297"/>
    </location>
</feature>
<dbReference type="GO" id="GO:0006508">
    <property type="term" value="P:proteolysis"/>
    <property type="evidence" value="ECO:0007669"/>
    <property type="project" value="UniProtKB-KW"/>
</dbReference>
<dbReference type="OrthoDB" id="9790784at2"/>
<accession>W0REA0</accession>
<dbReference type="AlphaFoldDB" id="W0REA0"/>
<proteinExistence type="inferred from homology"/>
<evidence type="ECO:0000256" key="1">
    <source>
        <dbReference type="ARBA" id="ARBA00011073"/>
    </source>
</evidence>
<name>W0REA0_9BACT</name>
<evidence type="ECO:0000256" key="4">
    <source>
        <dbReference type="ARBA" id="ARBA00022825"/>
    </source>
</evidence>
<dbReference type="InterPro" id="IPR050131">
    <property type="entry name" value="Peptidase_S8_subtilisin-like"/>
</dbReference>
<dbReference type="STRING" id="861299.J421_1123"/>
<feature type="active site" description="Charge relay system" evidence="5">
    <location>
        <position position="265"/>
    </location>
</feature>
<evidence type="ECO:0000256" key="3">
    <source>
        <dbReference type="ARBA" id="ARBA00022801"/>
    </source>
</evidence>
<comment type="similarity">
    <text evidence="1 5">Belongs to the peptidase S8 family.</text>
</comment>
<dbReference type="InterPro" id="IPR022398">
    <property type="entry name" value="Peptidase_S8_His-AS"/>
</dbReference>
<organism evidence="8 9">
    <name type="scientific">Gemmatirosa kalamazoonensis</name>
    <dbReference type="NCBI Taxonomy" id="861299"/>
    <lineage>
        <taxon>Bacteria</taxon>
        <taxon>Pseudomonadati</taxon>
        <taxon>Gemmatimonadota</taxon>
        <taxon>Gemmatimonadia</taxon>
        <taxon>Gemmatimonadales</taxon>
        <taxon>Gemmatimonadaceae</taxon>
        <taxon>Gemmatirosa</taxon>
    </lineage>
</organism>
<dbReference type="SUPFAM" id="SSF52743">
    <property type="entry name" value="Subtilisin-like"/>
    <property type="match status" value="1"/>
</dbReference>
<keyword evidence="4 5" id="KW-0720">Serine protease</keyword>
<dbReference type="Gene3D" id="3.40.50.200">
    <property type="entry name" value="Peptidase S8/S53 domain"/>
    <property type="match status" value="1"/>
</dbReference>
<dbReference type="InParanoid" id="W0REA0"/>
<dbReference type="PANTHER" id="PTHR43806">
    <property type="entry name" value="PEPTIDASE S8"/>
    <property type="match status" value="1"/>
</dbReference>
<keyword evidence="9" id="KW-1185">Reference proteome</keyword>
<dbReference type="RefSeq" id="WP_025410185.1">
    <property type="nucleotide sequence ID" value="NZ_CP007128.1"/>
</dbReference>
<evidence type="ECO:0000256" key="5">
    <source>
        <dbReference type="PROSITE-ProRule" id="PRU01240"/>
    </source>
</evidence>
<evidence type="ECO:0000256" key="2">
    <source>
        <dbReference type="ARBA" id="ARBA00022670"/>
    </source>
</evidence>
<keyword evidence="2 5" id="KW-0645">Protease</keyword>
<dbReference type="PROSITE" id="PS51892">
    <property type="entry name" value="SUBTILASE"/>
    <property type="match status" value="1"/>
</dbReference>
<dbReference type="PANTHER" id="PTHR43806:SF11">
    <property type="entry name" value="CEREVISIN-RELATED"/>
    <property type="match status" value="1"/>
</dbReference>
<keyword evidence="3 5" id="KW-0378">Hydrolase</keyword>
<dbReference type="eggNOG" id="COG1404">
    <property type="taxonomic scope" value="Bacteria"/>
</dbReference>
<dbReference type="InterPro" id="IPR015500">
    <property type="entry name" value="Peptidase_S8_subtilisin-rel"/>
</dbReference>
<dbReference type="PROSITE" id="PS00137">
    <property type="entry name" value="SUBTILASE_HIS"/>
    <property type="match status" value="1"/>
</dbReference>
<evidence type="ECO:0000256" key="6">
    <source>
        <dbReference type="SAM" id="MobiDB-lite"/>
    </source>
</evidence>
<dbReference type="InterPro" id="IPR036852">
    <property type="entry name" value="Peptidase_S8/S53_dom_sf"/>
</dbReference>
<dbReference type="Proteomes" id="UP000019151">
    <property type="component" value="Chromosome"/>
</dbReference>
<dbReference type="PRINTS" id="PR00723">
    <property type="entry name" value="SUBTILISIN"/>
</dbReference>
<dbReference type="GO" id="GO:0004252">
    <property type="term" value="F:serine-type endopeptidase activity"/>
    <property type="evidence" value="ECO:0007669"/>
    <property type="project" value="UniProtKB-UniRule"/>
</dbReference>
<dbReference type="PROSITE" id="PS00138">
    <property type="entry name" value="SUBTILASE_SER"/>
    <property type="match status" value="1"/>
</dbReference>
<sequence length="936" mass="100718">MATQSEPTPVVPNELWHPAFGRCVGDPTRAAVQWRPGVDAETKDALLRELGLTHASAGAGTDGERRPLLHVNRTDALSWVQGADGGALDGAQLQRLNASPLVEWVSPAWRADAATREVPALFAVNPTRIYVKRGAVDAAGGVAKLGASTPLDVAPDRLRGYVTLRVDGAIGAAREIGAGVAPGDVRFENIPYLSPECHVVTAPTPTTDPLHGPYRPDAGRCRPPTSELTPSDPEFAIQWGLQRINAPRGWQIARGSPSVTVAVLDEGIELAHPDLDVHPQSWNASTDTPNGGPTGNHGTACAGIIGARLDNALGVAGVAGGVRTMAIATATWADADIVEGLYFAADHGARVVSMSFGVYASWMMWDFAIIQDALQYAHDKGLVLVAATGNENGPVSRFPGSDARTIGAGGSNRSDERKRIGDSSSEAWWGASYGPDIDVVAPCLEIPTTDRFGAAGYAGGDYYDFFNGTSSATPHVAGLAGLLVSLRPNLTNVETRQLIESTCDKISPATYAYANVGTKPSGTWNAEVGYGRINVERALLAACALGRAAAERECSGCGGECIEPTPEECRGPEPIPWLSRERCMMFYESRVFDEGRIQIRVTYEHCLRLLGRQQGPLLYTQTLLPGEQVRLYTFDRYRRVKSHTEQLSVHASFRQTVSALSQSRRATSASSYTDFLTKARSETDSSLSVGGGLAGFFGAPSGSIDKSDVSETTLATGGSVSSVSEQFTQFAITASQSLEAERGVVVSTFEDAEHVSTTQRSFRNDNHCYAVTYYIRRVNELYDVTTHVISVEWRAGNQGPFRAVNDVAGVNDEIRKRLQQSLGDAPLPGEQKTDHHLVTIPTDGLLYETELAHCSSCEPTREAEERMRLERLRQENRRMCIENRALSLELERQRALLKAGQLDHMELPRASQAAALPAADVHVLPSTPELRALPGA</sequence>
<protein>
    <submittedName>
        <fullName evidence="8">Peptidase S8 and S53 subtilisin kexin sedolisin</fullName>
    </submittedName>
</protein>
<feature type="active site" description="Charge relay system" evidence="5">
    <location>
        <position position="470"/>
    </location>
</feature>
<dbReference type="InterPro" id="IPR000209">
    <property type="entry name" value="Peptidase_S8/S53_dom"/>
</dbReference>
<dbReference type="HOGENOM" id="CLU_313030_0_0_0"/>